<reference evidence="1 2" key="1">
    <citation type="submission" date="2024-01" db="EMBL/GenBank/DDBJ databases">
        <title>The genomes of 5 underutilized Papilionoideae crops provide insights into root nodulation and disease resistance.</title>
        <authorList>
            <person name="Yuan L."/>
        </authorList>
    </citation>
    <scope>NUCLEOTIDE SEQUENCE [LARGE SCALE GENOMIC DNA]</scope>
    <source>
        <strain evidence="1">LY-2023</strain>
        <tissue evidence="1">Leaf</tissue>
    </source>
</reference>
<protein>
    <submittedName>
        <fullName evidence="1">Uncharacterized protein</fullName>
    </submittedName>
</protein>
<sequence>MAYGESLSSSTRLQSMKDSCNAKTGSMEIQYYITLAQWEHNAFYYTVQSAFQSSCTICSEDLSYGRLLGSVY</sequence>
<comment type="caution">
    <text evidence="1">The sequence shown here is derived from an EMBL/GenBank/DDBJ whole genome shotgun (WGS) entry which is preliminary data.</text>
</comment>
<name>A0AAN9JKP4_CLITE</name>
<proteinExistence type="predicted"/>
<organism evidence="1 2">
    <name type="scientific">Clitoria ternatea</name>
    <name type="common">Butterfly pea</name>
    <dbReference type="NCBI Taxonomy" id="43366"/>
    <lineage>
        <taxon>Eukaryota</taxon>
        <taxon>Viridiplantae</taxon>
        <taxon>Streptophyta</taxon>
        <taxon>Embryophyta</taxon>
        <taxon>Tracheophyta</taxon>
        <taxon>Spermatophyta</taxon>
        <taxon>Magnoliopsida</taxon>
        <taxon>eudicotyledons</taxon>
        <taxon>Gunneridae</taxon>
        <taxon>Pentapetalae</taxon>
        <taxon>rosids</taxon>
        <taxon>fabids</taxon>
        <taxon>Fabales</taxon>
        <taxon>Fabaceae</taxon>
        <taxon>Papilionoideae</taxon>
        <taxon>50 kb inversion clade</taxon>
        <taxon>NPAAA clade</taxon>
        <taxon>indigoferoid/millettioid clade</taxon>
        <taxon>Phaseoleae</taxon>
        <taxon>Clitoria</taxon>
    </lineage>
</organism>
<keyword evidence="2" id="KW-1185">Reference proteome</keyword>
<dbReference type="Proteomes" id="UP001359559">
    <property type="component" value="Unassembled WGS sequence"/>
</dbReference>
<dbReference type="EMBL" id="JAYKXN010000003">
    <property type="protein sequence ID" value="KAK7300985.1"/>
    <property type="molecule type" value="Genomic_DNA"/>
</dbReference>
<dbReference type="AlphaFoldDB" id="A0AAN9JKP4"/>
<evidence type="ECO:0000313" key="1">
    <source>
        <dbReference type="EMBL" id="KAK7300985.1"/>
    </source>
</evidence>
<evidence type="ECO:0000313" key="2">
    <source>
        <dbReference type="Proteomes" id="UP001359559"/>
    </source>
</evidence>
<gene>
    <name evidence="1" type="ORF">RJT34_11839</name>
</gene>
<accession>A0AAN9JKP4</accession>